<dbReference type="STRING" id="905079.L1JSM7"/>
<dbReference type="SUPFAM" id="SSF51445">
    <property type="entry name" value="(Trans)glycosidases"/>
    <property type="match status" value="1"/>
</dbReference>
<evidence type="ECO:0000256" key="7">
    <source>
        <dbReference type="SAM" id="SignalP"/>
    </source>
</evidence>
<dbReference type="InterPro" id="IPR031330">
    <property type="entry name" value="Gly_Hdrlase_35_cat"/>
</dbReference>
<dbReference type="PROSITE" id="PS01182">
    <property type="entry name" value="GLYCOSYL_HYDROL_F35"/>
    <property type="match status" value="1"/>
</dbReference>
<dbReference type="PaxDb" id="55529-EKX51195"/>
<dbReference type="InterPro" id="IPR008979">
    <property type="entry name" value="Galactose-bd-like_sf"/>
</dbReference>
<dbReference type="InterPro" id="IPR001944">
    <property type="entry name" value="Glycoside_Hdrlase_35"/>
</dbReference>
<dbReference type="Pfam" id="PF01301">
    <property type="entry name" value="Glyco_hydro_35"/>
    <property type="match status" value="1"/>
</dbReference>
<keyword evidence="13" id="KW-1185">Reference proteome</keyword>
<evidence type="ECO:0000256" key="3">
    <source>
        <dbReference type="ARBA" id="ARBA00023295"/>
    </source>
</evidence>
<evidence type="ECO:0000256" key="2">
    <source>
        <dbReference type="ARBA" id="ARBA00022801"/>
    </source>
</evidence>
<keyword evidence="7" id="KW-0732">Signal</keyword>
<dbReference type="Gene3D" id="2.60.120.260">
    <property type="entry name" value="Galactose-binding domain-like"/>
    <property type="match status" value="2"/>
</dbReference>
<dbReference type="SUPFAM" id="SSF49785">
    <property type="entry name" value="Galactose-binding domain-like"/>
    <property type="match status" value="1"/>
</dbReference>
<accession>L1JSM7</accession>
<dbReference type="OrthoDB" id="1657402at2759"/>
<dbReference type="AlphaFoldDB" id="L1JSM7"/>
<feature type="active site" description="Nucleophile" evidence="4">
    <location>
        <position position="284"/>
    </location>
</feature>
<protein>
    <recommendedName>
        <fullName evidence="5">Beta-galactosidase</fullName>
        <ecNumber evidence="5">3.2.1.23</ecNumber>
    </recommendedName>
</protein>
<proteinExistence type="inferred from homology"/>
<dbReference type="RefSeq" id="XP_005838175.1">
    <property type="nucleotide sequence ID" value="XM_005838118.1"/>
</dbReference>
<dbReference type="InterPro" id="IPR026283">
    <property type="entry name" value="B-gal_1-like"/>
</dbReference>
<evidence type="ECO:0000259" key="9">
    <source>
        <dbReference type="Pfam" id="PF21317"/>
    </source>
</evidence>
<evidence type="ECO:0000256" key="6">
    <source>
        <dbReference type="RuleBase" id="RU003679"/>
    </source>
</evidence>
<reference evidence="11 13" key="1">
    <citation type="journal article" date="2012" name="Nature">
        <title>Algal genomes reveal evolutionary mosaicism and the fate of nucleomorphs.</title>
        <authorList>
            <consortium name="DOE Joint Genome Institute"/>
            <person name="Curtis B.A."/>
            <person name="Tanifuji G."/>
            <person name="Burki F."/>
            <person name="Gruber A."/>
            <person name="Irimia M."/>
            <person name="Maruyama S."/>
            <person name="Arias M.C."/>
            <person name="Ball S.G."/>
            <person name="Gile G.H."/>
            <person name="Hirakawa Y."/>
            <person name="Hopkins J.F."/>
            <person name="Kuo A."/>
            <person name="Rensing S.A."/>
            <person name="Schmutz J."/>
            <person name="Symeonidi A."/>
            <person name="Elias M."/>
            <person name="Eveleigh R.J."/>
            <person name="Herman E.K."/>
            <person name="Klute M.J."/>
            <person name="Nakayama T."/>
            <person name="Obornik M."/>
            <person name="Reyes-Prieto A."/>
            <person name="Armbrust E.V."/>
            <person name="Aves S.J."/>
            <person name="Beiko R.G."/>
            <person name="Coutinho P."/>
            <person name="Dacks J.B."/>
            <person name="Durnford D.G."/>
            <person name="Fast N.M."/>
            <person name="Green B.R."/>
            <person name="Grisdale C.J."/>
            <person name="Hempel F."/>
            <person name="Henrissat B."/>
            <person name="Hoppner M.P."/>
            <person name="Ishida K."/>
            <person name="Kim E."/>
            <person name="Koreny L."/>
            <person name="Kroth P.G."/>
            <person name="Liu Y."/>
            <person name="Malik S.B."/>
            <person name="Maier U.G."/>
            <person name="McRose D."/>
            <person name="Mock T."/>
            <person name="Neilson J.A."/>
            <person name="Onodera N.T."/>
            <person name="Poole A.M."/>
            <person name="Pritham E.J."/>
            <person name="Richards T.A."/>
            <person name="Rocap G."/>
            <person name="Roy S.W."/>
            <person name="Sarai C."/>
            <person name="Schaack S."/>
            <person name="Shirato S."/>
            <person name="Slamovits C.H."/>
            <person name="Spencer D.F."/>
            <person name="Suzuki S."/>
            <person name="Worden A.Z."/>
            <person name="Zauner S."/>
            <person name="Barry K."/>
            <person name="Bell C."/>
            <person name="Bharti A.K."/>
            <person name="Crow J.A."/>
            <person name="Grimwood J."/>
            <person name="Kramer R."/>
            <person name="Lindquist E."/>
            <person name="Lucas S."/>
            <person name="Salamov A."/>
            <person name="McFadden G.I."/>
            <person name="Lane C.E."/>
            <person name="Keeling P.J."/>
            <person name="Gray M.W."/>
            <person name="Grigoriev I.V."/>
            <person name="Archibald J.M."/>
        </authorList>
    </citation>
    <scope>NUCLEOTIDE SEQUENCE</scope>
    <source>
        <strain evidence="11 13">CCMP2712</strain>
    </source>
</reference>
<dbReference type="EMBL" id="JH992976">
    <property type="protein sequence ID" value="EKX51195.1"/>
    <property type="molecule type" value="Genomic_DNA"/>
</dbReference>
<organism evidence="11">
    <name type="scientific">Guillardia theta (strain CCMP2712)</name>
    <name type="common">Cryptophyte</name>
    <dbReference type="NCBI Taxonomy" id="905079"/>
    <lineage>
        <taxon>Eukaryota</taxon>
        <taxon>Cryptophyceae</taxon>
        <taxon>Pyrenomonadales</taxon>
        <taxon>Geminigeraceae</taxon>
        <taxon>Guillardia</taxon>
    </lineage>
</organism>
<dbReference type="EnsemblProtists" id="EKX51195">
    <property type="protein sequence ID" value="EKX51195"/>
    <property type="gene ID" value="GUITHDRAFT_103111"/>
</dbReference>
<dbReference type="Pfam" id="PF21467">
    <property type="entry name" value="BetaGal_gal-bd"/>
    <property type="match status" value="1"/>
</dbReference>
<keyword evidence="3 5" id="KW-0326">Glycosidase</keyword>
<dbReference type="Proteomes" id="UP000011087">
    <property type="component" value="Unassembled WGS sequence"/>
</dbReference>
<name>L1JSM7_GUITC</name>
<dbReference type="PANTHER" id="PTHR23421">
    <property type="entry name" value="BETA-GALACTOSIDASE RELATED"/>
    <property type="match status" value="1"/>
</dbReference>
<dbReference type="InterPro" id="IPR017853">
    <property type="entry name" value="GH"/>
</dbReference>
<feature type="domain" description="Glycoside hydrolase 35 catalytic" evidence="8">
    <location>
        <begin position="50"/>
        <end position="367"/>
    </location>
</feature>
<evidence type="ECO:0000256" key="4">
    <source>
        <dbReference type="PIRSR" id="PIRSR006336-1"/>
    </source>
</evidence>
<dbReference type="GeneID" id="17307762"/>
<dbReference type="EC" id="3.2.1.23" evidence="5"/>
<reference evidence="12" key="3">
    <citation type="submission" date="2015-06" db="UniProtKB">
        <authorList>
            <consortium name="EnsemblProtists"/>
        </authorList>
    </citation>
    <scope>IDENTIFICATION</scope>
</reference>
<dbReference type="KEGG" id="gtt:GUITHDRAFT_103111"/>
<dbReference type="Gene3D" id="3.20.20.80">
    <property type="entry name" value="Glycosidases"/>
    <property type="match status" value="1"/>
</dbReference>
<comment type="catalytic activity">
    <reaction evidence="5">
        <text>Hydrolysis of terminal non-reducing beta-D-galactose residues in beta-D-galactosides.</text>
        <dbReference type="EC" id="3.2.1.23"/>
    </reaction>
</comment>
<evidence type="ECO:0000259" key="8">
    <source>
        <dbReference type="Pfam" id="PF01301"/>
    </source>
</evidence>
<comment type="similarity">
    <text evidence="1 6">Belongs to the glycosyl hydrolase 35 family.</text>
</comment>
<feature type="domain" description="Beta-galactosidase galactose-binding" evidence="10">
    <location>
        <begin position="578"/>
        <end position="639"/>
    </location>
</feature>
<dbReference type="PRINTS" id="PR00742">
    <property type="entry name" value="GLHYDRLASE35"/>
</dbReference>
<dbReference type="eggNOG" id="KOG0496">
    <property type="taxonomic scope" value="Eukaryota"/>
</dbReference>
<dbReference type="PIRSF" id="PIRSF006336">
    <property type="entry name" value="B-gal"/>
    <property type="match status" value="1"/>
</dbReference>
<keyword evidence="2 5" id="KW-0378">Hydrolase</keyword>
<feature type="domain" description="Beta-galactosidase 1-like first all-beta" evidence="9">
    <location>
        <begin position="432"/>
        <end position="550"/>
    </location>
</feature>
<evidence type="ECO:0000313" key="12">
    <source>
        <dbReference type="EnsemblProtists" id="EKX51195"/>
    </source>
</evidence>
<dbReference type="InterPro" id="IPR019801">
    <property type="entry name" value="Glyco_hydro_35_CS"/>
</dbReference>
<feature type="signal peptide" evidence="7">
    <location>
        <begin position="1"/>
        <end position="23"/>
    </location>
</feature>
<reference evidence="13" key="2">
    <citation type="submission" date="2012-11" db="EMBL/GenBank/DDBJ databases">
        <authorList>
            <person name="Kuo A."/>
            <person name="Curtis B.A."/>
            <person name="Tanifuji G."/>
            <person name="Burki F."/>
            <person name="Gruber A."/>
            <person name="Irimia M."/>
            <person name="Maruyama S."/>
            <person name="Arias M.C."/>
            <person name="Ball S.G."/>
            <person name="Gile G.H."/>
            <person name="Hirakawa Y."/>
            <person name="Hopkins J.F."/>
            <person name="Rensing S.A."/>
            <person name="Schmutz J."/>
            <person name="Symeonidi A."/>
            <person name="Elias M."/>
            <person name="Eveleigh R.J."/>
            <person name="Herman E.K."/>
            <person name="Klute M.J."/>
            <person name="Nakayama T."/>
            <person name="Obornik M."/>
            <person name="Reyes-Prieto A."/>
            <person name="Armbrust E.V."/>
            <person name="Aves S.J."/>
            <person name="Beiko R.G."/>
            <person name="Coutinho P."/>
            <person name="Dacks J.B."/>
            <person name="Durnford D.G."/>
            <person name="Fast N.M."/>
            <person name="Green B.R."/>
            <person name="Grisdale C."/>
            <person name="Hempe F."/>
            <person name="Henrissat B."/>
            <person name="Hoppner M.P."/>
            <person name="Ishida K.-I."/>
            <person name="Kim E."/>
            <person name="Koreny L."/>
            <person name="Kroth P.G."/>
            <person name="Liu Y."/>
            <person name="Malik S.-B."/>
            <person name="Maier U.G."/>
            <person name="McRose D."/>
            <person name="Mock T."/>
            <person name="Neilson J.A."/>
            <person name="Onodera N.T."/>
            <person name="Poole A.M."/>
            <person name="Pritham E.J."/>
            <person name="Richards T.A."/>
            <person name="Rocap G."/>
            <person name="Roy S.W."/>
            <person name="Sarai C."/>
            <person name="Schaack S."/>
            <person name="Shirato S."/>
            <person name="Slamovits C.H."/>
            <person name="Spencer D.F."/>
            <person name="Suzuki S."/>
            <person name="Worden A.Z."/>
            <person name="Zauner S."/>
            <person name="Barry K."/>
            <person name="Bell C."/>
            <person name="Bharti A.K."/>
            <person name="Crow J.A."/>
            <person name="Grimwood J."/>
            <person name="Kramer R."/>
            <person name="Lindquist E."/>
            <person name="Lucas S."/>
            <person name="Salamov A."/>
            <person name="McFadden G.I."/>
            <person name="Lane C.E."/>
            <person name="Keeling P.J."/>
            <person name="Gray M.W."/>
            <person name="Grigoriev I.V."/>
            <person name="Archibald J.M."/>
        </authorList>
    </citation>
    <scope>NUCLEOTIDE SEQUENCE</scope>
    <source>
        <strain evidence="13">CCMP2712</strain>
    </source>
</reference>
<dbReference type="InterPro" id="IPR048913">
    <property type="entry name" value="BetaGal_gal-bd"/>
</dbReference>
<evidence type="ECO:0000313" key="11">
    <source>
        <dbReference type="EMBL" id="EKX51195.1"/>
    </source>
</evidence>
<evidence type="ECO:0000256" key="1">
    <source>
        <dbReference type="ARBA" id="ARBA00009809"/>
    </source>
</evidence>
<feature type="chain" id="PRO_5008771724" description="Beta-galactosidase" evidence="7">
    <location>
        <begin position="24"/>
        <end position="679"/>
    </location>
</feature>
<dbReference type="GO" id="GO:0005975">
    <property type="term" value="P:carbohydrate metabolic process"/>
    <property type="evidence" value="ECO:0007669"/>
    <property type="project" value="InterPro"/>
</dbReference>
<dbReference type="Pfam" id="PF21317">
    <property type="entry name" value="BetaGal_ABD_1"/>
    <property type="match status" value="1"/>
</dbReference>
<feature type="active site" description="Proton donor" evidence="4">
    <location>
        <position position="178"/>
    </location>
</feature>
<dbReference type="InterPro" id="IPR048912">
    <property type="entry name" value="BetaGal1-like_ABD1"/>
</dbReference>
<dbReference type="HOGENOM" id="CLU_007853_7_2_1"/>
<evidence type="ECO:0000259" key="10">
    <source>
        <dbReference type="Pfam" id="PF21467"/>
    </source>
</evidence>
<evidence type="ECO:0000313" key="13">
    <source>
        <dbReference type="Proteomes" id="UP000011087"/>
    </source>
</evidence>
<dbReference type="OMA" id="FWNIHEQ"/>
<sequence>MAVLRPLVTFFVAICIFNFHADGFPLVSREIHAELAGDQKRSFSIKDNKFYKDGQPFQIFAGELHYFRIPKAYWRDRMQRVKALGFNAIQTYVAWNFHESKKRQYRFSGSHNVEEFMALAHELGAEWEFGGFPSWLLKNQELVLRTYEPNYIQEVEIWFRRFLYQHGGPVIMIQIENEFGSYGDVSKIAADRKYLNHLIHLCRSLLGPQVFAPHSSCLASSDHVLQVILYTTDFGDINSMRRGSLNGSVVLSAGDFGPSGNVTEAMLAQLEMNPKGLAPLFCSEYYPGWYSVWGQANVSRTSTRAAVTTLRTMIEQGFSFSMYMVHGGTNFGFWSGANILDNSRPYQYASIITSYDYSSPISECGEHGVGSDNLDKFEALQSLLRNFSRTPLPPEPPAIPLVDLGTVQLPWKSSLWDVLDKVSGIAVSSQRPLPFELINADYGFVLYSRPGISLNSRENGEKNLTVGRVKDRAQVFMDREFAAVMSRHEEGPSVASLLVGPDQGIKQLDILVENLGRVNYGQFLTDSKGLFGPVFFGDDEIEGDWLNLPLVLDPFPLEALRAALRSRGAGGKERERAPLFLMGEFKLRPDQIGDTFISTRKLGKGYLWLNGINLGMYWEEMGPQHDLYVPASFLKQGVNDVIALELELSFENYRGSVRVAPEILLRPKPPTVGSRTSSA</sequence>
<evidence type="ECO:0000256" key="5">
    <source>
        <dbReference type="RuleBase" id="RU000675"/>
    </source>
</evidence>
<gene>
    <name evidence="11" type="ORF">GUITHDRAFT_103111</name>
</gene>
<dbReference type="GO" id="GO:0004565">
    <property type="term" value="F:beta-galactosidase activity"/>
    <property type="evidence" value="ECO:0007669"/>
    <property type="project" value="UniProtKB-EC"/>
</dbReference>